<dbReference type="RefSeq" id="WP_135056216.1">
    <property type="nucleotide sequence ID" value="NZ_JADGLC010000011.1"/>
</dbReference>
<keyword evidence="2" id="KW-0997">Cell inner membrane</keyword>
<gene>
    <name evidence="7" type="ORF">E4T80_06295</name>
</gene>
<sequence length="421" mass="46959">MAYGILISLFFVAVVLIGSVIWQGLRQQGQTFHLLFSLIYGVTCFLGVPFSVLLAWQFGQPLPDTATSISALGAALGGYGLYWFGYQGANRIGGKAACRSTALATKEVQLTACLLMLISTVALALFIGLNEGLLLFKLEKYSQIFSARVKGVLLKRFFYFFIPALLIFFWLKPSLKRWWWGLILGLGFGILSYLAVGGTRANIALVVALFLLLGWRFGYVAKKWLISSACLAVIAMFWLALWRYDLAVSGREAWFTFLYLTRDTFSPWQNFALILSSEIDYQGLMPIVRDFYVYIPQAWWADRPDIVWNSANYFTKIVLGNQSGLAMSPTLLGSFYIMGGYPLMACGMLAVGAIIRAFDAVFERVEVLGKAYCLANLFNLVVLVREGADAFVSRWGFFSIVFVIAWQLAKWLGYLAGKGGK</sequence>
<feature type="transmembrane region" description="Helical" evidence="6">
    <location>
        <begin position="107"/>
        <end position="129"/>
    </location>
</feature>
<accession>A0A4Y9JXV0</accession>
<evidence type="ECO:0000313" key="8">
    <source>
        <dbReference type="Proteomes" id="UP000297396"/>
    </source>
</evidence>
<protein>
    <submittedName>
        <fullName evidence="7">O-antigen assembly polymerase</fullName>
    </submittedName>
</protein>
<dbReference type="Proteomes" id="UP000297396">
    <property type="component" value="Unassembled WGS sequence"/>
</dbReference>
<feature type="transmembrane region" description="Helical" evidence="6">
    <location>
        <begin position="68"/>
        <end position="86"/>
    </location>
</feature>
<dbReference type="OrthoDB" id="6415259at2"/>
<evidence type="ECO:0000256" key="6">
    <source>
        <dbReference type="SAM" id="Phobius"/>
    </source>
</evidence>
<dbReference type="EMBL" id="SPPA01000011">
    <property type="protein sequence ID" value="TFV10318.1"/>
    <property type="molecule type" value="Genomic_DNA"/>
</dbReference>
<keyword evidence="1" id="KW-1003">Cell membrane</keyword>
<dbReference type="AlphaFoldDB" id="A0A4Y9JXV0"/>
<feature type="transmembrane region" description="Helical" evidence="6">
    <location>
        <begin position="335"/>
        <end position="355"/>
    </location>
</feature>
<reference evidence="7 8" key="1">
    <citation type="submission" date="2019-03" db="EMBL/GenBank/DDBJ databases">
        <title>Diversity of the mouse oral microbiome.</title>
        <authorList>
            <person name="Joseph S."/>
            <person name="Aduse-Opoku J."/>
            <person name="Curtis M."/>
            <person name="Wade W."/>
            <person name="Hashim A."/>
        </authorList>
    </citation>
    <scope>NUCLEOTIDE SEQUENCE [LARGE SCALE GENOMIC DNA]</scope>
    <source>
        <strain evidence="7 8">WT12</strain>
    </source>
</reference>
<feature type="transmembrane region" description="Helical" evidence="6">
    <location>
        <begin position="201"/>
        <end position="217"/>
    </location>
</feature>
<feature type="transmembrane region" description="Helical" evidence="6">
    <location>
        <begin position="6"/>
        <end position="25"/>
    </location>
</feature>
<dbReference type="GO" id="GO:0016020">
    <property type="term" value="C:membrane"/>
    <property type="evidence" value="ECO:0007669"/>
    <property type="project" value="InterPro"/>
</dbReference>
<feature type="transmembrane region" description="Helical" evidence="6">
    <location>
        <begin position="32"/>
        <end position="56"/>
    </location>
</feature>
<keyword evidence="4 6" id="KW-1133">Transmembrane helix</keyword>
<dbReference type="Pfam" id="PF06899">
    <property type="entry name" value="WzyE"/>
    <property type="match status" value="1"/>
</dbReference>
<evidence type="ECO:0000256" key="3">
    <source>
        <dbReference type="ARBA" id="ARBA00022692"/>
    </source>
</evidence>
<feature type="transmembrane region" description="Helical" evidence="6">
    <location>
        <begin position="178"/>
        <end position="195"/>
    </location>
</feature>
<feature type="transmembrane region" description="Helical" evidence="6">
    <location>
        <begin position="396"/>
        <end position="416"/>
    </location>
</feature>
<feature type="transmembrane region" description="Helical" evidence="6">
    <location>
        <begin position="224"/>
        <end position="244"/>
    </location>
</feature>
<name>A0A4Y9JXV0_9PAST</name>
<keyword evidence="5 6" id="KW-0472">Membrane</keyword>
<dbReference type="InterPro" id="IPR010691">
    <property type="entry name" value="WzyE"/>
</dbReference>
<keyword evidence="3 6" id="KW-0812">Transmembrane</keyword>
<evidence type="ECO:0000256" key="1">
    <source>
        <dbReference type="ARBA" id="ARBA00022475"/>
    </source>
</evidence>
<comment type="caution">
    <text evidence="7">The sequence shown here is derived from an EMBL/GenBank/DDBJ whole genome shotgun (WGS) entry which is preliminary data.</text>
</comment>
<dbReference type="GO" id="GO:0009246">
    <property type="term" value="P:enterobacterial common antigen biosynthetic process"/>
    <property type="evidence" value="ECO:0007669"/>
    <property type="project" value="InterPro"/>
</dbReference>
<proteinExistence type="predicted"/>
<evidence type="ECO:0000256" key="4">
    <source>
        <dbReference type="ARBA" id="ARBA00022989"/>
    </source>
</evidence>
<evidence type="ECO:0000313" key="7">
    <source>
        <dbReference type="EMBL" id="TFV10318.1"/>
    </source>
</evidence>
<evidence type="ECO:0000256" key="5">
    <source>
        <dbReference type="ARBA" id="ARBA00023136"/>
    </source>
</evidence>
<organism evidence="7 8">
    <name type="scientific">Muribacter muris</name>
    <dbReference type="NCBI Taxonomy" id="67855"/>
    <lineage>
        <taxon>Bacteria</taxon>
        <taxon>Pseudomonadati</taxon>
        <taxon>Pseudomonadota</taxon>
        <taxon>Gammaproteobacteria</taxon>
        <taxon>Pasteurellales</taxon>
        <taxon>Pasteurellaceae</taxon>
        <taxon>Muribacter</taxon>
    </lineage>
</organism>
<evidence type="ECO:0000256" key="2">
    <source>
        <dbReference type="ARBA" id="ARBA00022519"/>
    </source>
</evidence>
<feature type="transmembrane region" description="Helical" evidence="6">
    <location>
        <begin position="149"/>
        <end position="171"/>
    </location>
</feature>